<comment type="similarity">
    <text evidence="1">Belongs to the fatty acyl-CoA reductase family.</text>
</comment>
<sequence length="265" mass="29057">MDPTFGRSSPPLSAPPHPPTIGRLLNLPLFGRLHNLLYGRLHLPLSAASTTSLPKSLGRLHNLPLSAASTTSLYRRLHNLPLSAASTTSSMPLNLRRLHNLPLSAASINLPLSAASTTSLFGRLQLLNAASTLWQPLNYVLLEKLLRSCPRVRTVYVLLRPKEGQGPRERLDELLKCKVFSRLRGENPGVLRRIVPIGGDISLPELDLSQSNANMLAKQVSVVFHSAATVRFDDTLKKAVDLNLLATRRVLQLCKKMAKLVVSTI</sequence>
<dbReference type="PANTHER" id="PTHR11011:SF116">
    <property type="entry name" value="FATTY ACYL-COA REDUCTASE CG5065-RELATED"/>
    <property type="match status" value="1"/>
</dbReference>
<proteinExistence type="inferred from homology"/>
<dbReference type="Gene3D" id="3.40.50.720">
    <property type="entry name" value="NAD(P)-binding Rossmann-like Domain"/>
    <property type="match status" value="1"/>
</dbReference>
<dbReference type="Pfam" id="PF07993">
    <property type="entry name" value="NAD_binding_4"/>
    <property type="match status" value="1"/>
</dbReference>
<feature type="domain" description="Thioester reductase (TE)" evidence="2">
    <location>
        <begin position="140"/>
        <end position="262"/>
    </location>
</feature>
<protein>
    <recommendedName>
        <fullName evidence="1">Fatty acyl-CoA reductase</fullName>
        <ecNumber evidence="1">1.2.1.84</ecNumber>
    </recommendedName>
</protein>
<keyword evidence="4" id="KW-1185">Reference proteome</keyword>
<dbReference type="AlphaFoldDB" id="A0AAV6VJV9"/>
<dbReference type="Proteomes" id="UP000827092">
    <property type="component" value="Unassembled WGS sequence"/>
</dbReference>
<evidence type="ECO:0000313" key="3">
    <source>
        <dbReference type="EMBL" id="KAG8196328.1"/>
    </source>
</evidence>
<keyword evidence="1" id="KW-0521">NADP</keyword>
<gene>
    <name evidence="3" type="ORF">JTE90_013813</name>
</gene>
<accession>A0AAV6VJV9</accession>
<comment type="catalytic activity">
    <reaction evidence="1">
        <text>a long-chain fatty acyl-CoA + 2 NADPH + 2 H(+) = a long-chain primary fatty alcohol + 2 NADP(+) + CoA</text>
        <dbReference type="Rhea" id="RHEA:52716"/>
        <dbReference type="ChEBI" id="CHEBI:15378"/>
        <dbReference type="ChEBI" id="CHEBI:57287"/>
        <dbReference type="ChEBI" id="CHEBI:57783"/>
        <dbReference type="ChEBI" id="CHEBI:58349"/>
        <dbReference type="ChEBI" id="CHEBI:77396"/>
        <dbReference type="ChEBI" id="CHEBI:83139"/>
        <dbReference type="EC" id="1.2.1.84"/>
    </reaction>
</comment>
<keyword evidence="1" id="KW-0443">Lipid metabolism</keyword>
<evidence type="ECO:0000256" key="1">
    <source>
        <dbReference type="RuleBase" id="RU363097"/>
    </source>
</evidence>
<reference evidence="3 4" key="1">
    <citation type="journal article" date="2022" name="Nat. Ecol. Evol.">
        <title>A masculinizing supergene underlies an exaggerated male reproductive morph in a spider.</title>
        <authorList>
            <person name="Hendrickx F."/>
            <person name="De Corte Z."/>
            <person name="Sonet G."/>
            <person name="Van Belleghem S.M."/>
            <person name="Kostlbacher S."/>
            <person name="Vangestel C."/>
        </authorList>
    </citation>
    <scope>NUCLEOTIDE SEQUENCE [LARGE SCALE GENOMIC DNA]</scope>
    <source>
        <strain evidence="3">W744_W776</strain>
    </source>
</reference>
<keyword evidence="1" id="KW-0444">Lipid biosynthesis</keyword>
<dbReference type="SUPFAM" id="SSF51735">
    <property type="entry name" value="NAD(P)-binding Rossmann-fold domains"/>
    <property type="match status" value="1"/>
</dbReference>
<dbReference type="EC" id="1.2.1.84" evidence="1"/>
<comment type="function">
    <text evidence="1">Catalyzes the reduction of fatty acyl-CoA to fatty alcohols.</text>
</comment>
<dbReference type="GO" id="GO:0035336">
    <property type="term" value="P:long-chain fatty-acyl-CoA metabolic process"/>
    <property type="evidence" value="ECO:0007669"/>
    <property type="project" value="TreeGrafter"/>
</dbReference>
<evidence type="ECO:0000313" key="4">
    <source>
        <dbReference type="Proteomes" id="UP000827092"/>
    </source>
</evidence>
<dbReference type="GO" id="GO:0005777">
    <property type="term" value="C:peroxisome"/>
    <property type="evidence" value="ECO:0007669"/>
    <property type="project" value="TreeGrafter"/>
</dbReference>
<organism evidence="3 4">
    <name type="scientific">Oedothorax gibbosus</name>
    <dbReference type="NCBI Taxonomy" id="931172"/>
    <lineage>
        <taxon>Eukaryota</taxon>
        <taxon>Metazoa</taxon>
        <taxon>Ecdysozoa</taxon>
        <taxon>Arthropoda</taxon>
        <taxon>Chelicerata</taxon>
        <taxon>Arachnida</taxon>
        <taxon>Araneae</taxon>
        <taxon>Araneomorphae</taxon>
        <taxon>Entelegynae</taxon>
        <taxon>Araneoidea</taxon>
        <taxon>Linyphiidae</taxon>
        <taxon>Erigoninae</taxon>
        <taxon>Oedothorax</taxon>
    </lineage>
</organism>
<dbReference type="PANTHER" id="PTHR11011">
    <property type="entry name" value="MALE STERILITY PROTEIN 2-RELATED"/>
    <property type="match status" value="1"/>
</dbReference>
<dbReference type="InterPro" id="IPR036291">
    <property type="entry name" value="NAD(P)-bd_dom_sf"/>
</dbReference>
<dbReference type="GO" id="GO:0102965">
    <property type="term" value="F:alcohol-forming long-chain fatty acyl-CoA reductase activity"/>
    <property type="evidence" value="ECO:0007669"/>
    <property type="project" value="UniProtKB-EC"/>
</dbReference>
<keyword evidence="1" id="KW-0560">Oxidoreductase</keyword>
<dbReference type="InterPro" id="IPR013120">
    <property type="entry name" value="FAR_NAD-bd"/>
</dbReference>
<name>A0AAV6VJV9_9ARAC</name>
<dbReference type="InterPro" id="IPR026055">
    <property type="entry name" value="FAR"/>
</dbReference>
<evidence type="ECO:0000259" key="2">
    <source>
        <dbReference type="Pfam" id="PF07993"/>
    </source>
</evidence>
<dbReference type="GO" id="GO:0080019">
    <property type="term" value="F:alcohol-forming very long-chain fatty acyl-CoA reductase activity"/>
    <property type="evidence" value="ECO:0007669"/>
    <property type="project" value="InterPro"/>
</dbReference>
<comment type="caution">
    <text evidence="3">The sequence shown here is derived from an EMBL/GenBank/DDBJ whole genome shotgun (WGS) entry which is preliminary data.</text>
</comment>
<dbReference type="EMBL" id="JAFNEN010000072">
    <property type="protein sequence ID" value="KAG8196328.1"/>
    <property type="molecule type" value="Genomic_DNA"/>
</dbReference>